<evidence type="ECO:0000256" key="2">
    <source>
        <dbReference type="ARBA" id="ARBA00022475"/>
    </source>
</evidence>
<comment type="caution">
    <text evidence="9">The sequence shown here is derived from an EMBL/GenBank/DDBJ whole genome shotgun (WGS) entry which is preliminary data.</text>
</comment>
<evidence type="ECO:0000256" key="4">
    <source>
        <dbReference type="ARBA" id="ARBA00022989"/>
    </source>
</evidence>
<feature type="domain" description="Threonine/serine exporter-like N-terminal" evidence="8">
    <location>
        <begin position="14"/>
        <end position="254"/>
    </location>
</feature>
<dbReference type="PANTHER" id="PTHR34390">
    <property type="entry name" value="UPF0442 PROTEIN YJJB-RELATED"/>
    <property type="match status" value="1"/>
</dbReference>
<proteinExistence type="inferred from homology"/>
<reference evidence="9 10" key="1">
    <citation type="submission" date="2020-08" db="EMBL/GenBank/DDBJ databases">
        <title>Genome public.</title>
        <authorList>
            <person name="Liu C."/>
            <person name="Sun Q."/>
        </authorList>
    </citation>
    <scope>NUCLEOTIDE SEQUENCE [LARGE SCALE GENOMIC DNA]</scope>
    <source>
        <strain evidence="9 10">New-38</strain>
    </source>
</reference>
<dbReference type="EMBL" id="JACOPR010000006">
    <property type="protein sequence ID" value="MBC5731210.1"/>
    <property type="molecule type" value="Genomic_DNA"/>
</dbReference>
<keyword evidence="4 7" id="KW-1133">Transmembrane helix</keyword>
<dbReference type="Pfam" id="PF06738">
    <property type="entry name" value="ThrE"/>
    <property type="match status" value="1"/>
</dbReference>
<gene>
    <name evidence="9" type="ORF">H8S34_10260</name>
</gene>
<evidence type="ECO:0000259" key="8">
    <source>
        <dbReference type="Pfam" id="PF06738"/>
    </source>
</evidence>
<evidence type="ECO:0000256" key="6">
    <source>
        <dbReference type="ARBA" id="ARBA00034125"/>
    </source>
</evidence>
<dbReference type="InterPro" id="IPR050539">
    <property type="entry name" value="ThrE_Dicarb/AminoAcid_Exp"/>
</dbReference>
<evidence type="ECO:0000256" key="1">
    <source>
        <dbReference type="ARBA" id="ARBA00004651"/>
    </source>
</evidence>
<feature type="transmembrane region" description="Helical" evidence="7">
    <location>
        <begin position="176"/>
        <end position="194"/>
    </location>
</feature>
<evidence type="ECO:0000256" key="5">
    <source>
        <dbReference type="ARBA" id="ARBA00023136"/>
    </source>
</evidence>
<feature type="transmembrane region" description="Helical" evidence="7">
    <location>
        <begin position="200"/>
        <end position="222"/>
    </location>
</feature>
<feature type="transmembrane region" description="Helical" evidence="7">
    <location>
        <begin position="118"/>
        <end position="138"/>
    </location>
</feature>
<feature type="transmembrane region" description="Helical" evidence="7">
    <location>
        <begin position="234"/>
        <end position="255"/>
    </location>
</feature>
<evidence type="ECO:0000313" key="9">
    <source>
        <dbReference type="EMBL" id="MBC5731210.1"/>
    </source>
</evidence>
<protein>
    <submittedName>
        <fullName evidence="9">Threonine/serine exporter family protein</fullName>
    </submittedName>
</protein>
<keyword evidence="3 7" id="KW-0812">Transmembrane</keyword>
<dbReference type="InterPro" id="IPR010619">
    <property type="entry name" value="ThrE-like_N"/>
</dbReference>
<feature type="transmembrane region" description="Helical" evidence="7">
    <location>
        <begin position="144"/>
        <end position="164"/>
    </location>
</feature>
<comment type="subcellular location">
    <subcellularLocation>
        <location evidence="1">Cell membrane</location>
        <topology evidence="1">Multi-pass membrane protein</topology>
    </subcellularLocation>
</comment>
<name>A0ABR7HUM7_9FIRM</name>
<sequence length="258" mass="27404">MRRTLSINYDQLLDLATELGFRLMETGAEIYRVEESVQYILRAYGVETGEVFAIPNCLIVSLTDTAGHASTRVRRIPAHGTDISLLESYNEFCRNIVQSPPPLEEALKRMEAISARHFVYPFPVMLLAYFVGGGAYSLFFGGDWTDGICGGLCGVAIGLCLRLLGPLGANSFVRTMAAGAVAALCALVLVGMGLGHNPDFITIGALMILVPGIAFTNAMRDIMAGDLTSGVNKVVEALLIATAIALGTGFVLSLAPAV</sequence>
<keyword evidence="10" id="KW-1185">Reference proteome</keyword>
<evidence type="ECO:0000313" key="10">
    <source>
        <dbReference type="Proteomes" id="UP000660021"/>
    </source>
</evidence>
<organism evidence="9 10">
    <name type="scientific">Pseudoflavonifractor hominis</name>
    <dbReference type="NCBI Taxonomy" id="2763059"/>
    <lineage>
        <taxon>Bacteria</taxon>
        <taxon>Bacillati</taxon>
        <taxon>Bacillota</taxon>
        <taxon>Clostridia</taxon>
        <taxon>Eubacteriales</taxon>
        <taxon>Oscillospiraceae</taxon>
        <taxon>Pseudoflavonifractor</taxon>
    </lineage>
</organism>
<accession>A0ABR7HUM7</accession>
<evidence type="ECO:0000256" key="7">
    <source>
        <dbReference type="SAM" id="Phobius"/>
    </source>
</evidence>
<keyword evidence="2" id="KW-1003">Cell membrane</keyword>
<dbReference type="Proteomes" id="UP000660021">
    <property type="component" value="Unassembled WGS sequence"/>
</dbReference>
<evidence type="ECO:0000256" key="3">
    <source>
        <dbReference type="ARBA" id="ARBA00022692"/>
    </source>
</evidence>
<keyword evidence="5 7" id="KW-0472">Membrane</keyword>
<comment type="similarity">
    <text evidence="6">Belongs to the ThrE exporter (TC 2.A.79) family.</text>
</comment>
<dbReference type="PANTHER" id="PTHR34390:SF2">
    <property type="entry name" value="SUCCINATE TRANSPORTER SUBUNIT YJJP-RELATED"/>
    <property type="match status" value="1"/>
</dbReference>